<dbReference type="CDD" id="cd18787">
    <property type="entry name" value="SF2_C_DEAD"/>
    <property type="match status" value="1"/>
</dbReference>
<evidence type="ECO:0000313" key="7">
    <source>
        <dbReference type="EMBL" id="SVB80475.1"/>
    </source>
</evidence>
<dbReference type="InterPro" id="IPR001650">
    <property type="entry name" value="Helicase_C-like"/>
</dbReference>
<keyword evidence="1" id="KW-0547">Nucleotide-binding</keyword>
<keyword evidence="4" id="KW-0067">ATP-binding</keyword>
<organism evidence="7">
    <name type="scientific">marine metagenome</name>
    <dbReference type="NCBI Taxonomy" id="408172"/>
    <lineage>
        <taxon>unclassified sequences</taxon>
        <taxon>metagenomes</taxon>
        <taxon>ecological metagenomes</taxon>
    </lineage>
</organism>
<dbReference type="PANTHER" id="PTHR47959">
    <property type="entry name" value="ATP-DEPENDENT RNA HELICASE RHLE-RELATED"/>
    <property type="match status" value="1"/>
</dbReference>
<dbReference type="GO" id="GO:0016787">
    <property type="term" value="F:hydrolase activity"/>
    <property type="evidence" value="ECO:0007669"/>
    <property type="project" value="UniProtKB-KW"/>
</dbReference>
<feature type="non-terminal residue" evidence="7">
    <location>
        <position position="1"/>
    </location>
</feature>
<dbReference type="InterPro" id="IPR014001">
    <property type="entry name" value="Helicase_ATP-bd"/>
</dbReference>
<feature type="non-terminal residue" evidence="7">
    <location>
        <position position="232"/>
    </location>
</feature>
<accession>A0A382H026</accession>
<dbReference type="GO" id="GO:0003724">
    <property type="term" value="F:RNA helicase activity"/>
    <property type="evidence" value="ECO:0007669"/>
    <property type="project" value="TreeGrafter"/>
</dbReference>
<sequence>VIACPGRLLDHISDRKINLSKVNMLVLDEADTMCDMGFLPDIEKILKHIPSRDRQNIFFAATMPKEIRILASNILNNPATIQIDKIAPVKTVSHSIYPVIESFKKRLIVDLLNCTATGRVLIFARTKHKAHWLSKHLSKFKYRVAELQGNMSQNRRQQAIDGFRKGKYDILVATDVAARGIDVSEISHVINFDMPNSVDTYIHRIGRTGRAENIGEAITFTLPEDEFLVRKI</sequence>
<dbReference type="PANTHER" id="PTHR47959:SF13">
    <property type="entry name" value="ATP-DEPENDENT RNA HELICASE RHLE"/>
    <property type="match status" value="1"/>
</dbReference>
<dbReference type="AlphaFoldDB" id="A0A382H026"/>
<evidence type="ECO:0000259" key="6">
    <source>
        <dbReference type="PROSITE" id="PS51194"/>
    </source>
</evidence>
<dbReference type="Pfam" id="PF00270">
    <property type="entry name" value="DEAD"/>
    <property type="match status" value="1"/>
</dbReference>
<reference evidence="7" key="1">
    <citation type="submission" date="2018-05" db="EMBL/GenBank/DDBJ databases">
        <authorList>
            <person name="Lanie J.A."/>
            <person name="Ng W.-L."/>
            <person name="Kazmierczak K.M."/>
            <person name="Andrzejewski T.M."/>
            <person name="Davidsen T.M."/>
            <person name="Wayne K.J."/>
            <person name="Tettelin H."/>
            <person name="Glass J.I."/>
            <person name="Rusch D."/>
            <person name="Podicherti R."/>
            <person name="Tsui H.-C.T."/>
            <person name="Winkler M.E."/>
        </authorList>
    </citation>
    <scope>NUCLEOTIDE SEQUENCE</scope>
</reference>
<dbReference type="InterPro" id="IPR050079">
    <property type="entry name" value="DEAD_box_RNA_helicase"/>
</dbReference>
<evidence type="ECO:0000259" key="5">
    <source>
        <dbReference type="PROSITE" id="PS51192"/>
    </source>
</evidence>
<dbReference type="GO" id="GO:0005524">
    <property type="term" value="F:ATP binding"/>
    <property type="evidence" value="ECO:0007669"/>
    <property type="project" value="UniProtKB-KW"/>
</dbReference>
<dbReference type="InterPro" id="IPR011545">
    <property type="entry name" value="DEAD/DEAH_box_helicase_dom"/>
</dbReference>
<dbReference type="EMBL" id="UINC01058336">
    <property type="protein sequence ID" value="SVB80475.1"/>
    <property type="molecule type" value="Genomic_DNA"/>
</dbReference>
<keyword evidence="2" id="KW-0378">Hydrolase</keyword>
<dbReference type="GO" id="GO:0003676">
    <property type="term" value="F:nucleic acid binding"/>
    <property type="evidence" value="ECO:0007669"/>
    <property type="project" value="InterPro"/>
</dbReference>
<protein>
    <recommendedName>
        <fullName evidence="8">Helicase C-terminal domain-containing protein</fullName>
    </recommendedName>
</protein>
<proteinExistence type="predicted"/>
<evidence type="ECO:0000256" key="4">
    <source>
        <dbReference type="ARBA" id="ARBA00022840"/>
    </source>
</evidence>
<dbReference type="GO" id="GO:0005829">
    <property type="term" value="C:cytosol"/>
    <property type="evidence" value="ECO:0007669"/>
    <property type="project" value="TreeGrafter"/>
</dbReference>
<dbReference type="PROSITE" id="PS51194">
    <property type="entry name" value="HELICASE_CTER"/>
    <property type="match status" value="1"/>
</dbReference>
<evidence type="ECO:0000256" key="1">
    <source>
        <dbReference type="ARBA" id="ARBA00022741"/>
    </source>
</evidence>
<dbReference type="InterPro" id="IPR027417">
    <property type="entry name" value="P-loop_NTPase"/>
</dbReference>
<dbReference type="Gene3D" id="3.40.50.300">
    <property type="entry name" value="P-loop containing nucleotide triphosphate hydrolases"/>
    <property type="match status" value="2"/>
</dbReference>
<dbReference type="SUPFAM" id="SSF52540">
    <property type="entry name" value="P-loop containing nucleoside triphosphate hydrolases"/>
    <property type="match status" value="1"/>
</dbReference>
<dbReference type="SMART" id="SM00490">
    <property type="entry name" value="HELICc"/>
    <property type="match status" value="1"/>
</dbReference>
<keyword evidence="3" id="KW-0347">Helicase</keyword>
<feature type="domain" description="Helicase C-terminal" evidence="6">
    <location>
        <begin position="107"/>
        <end position="232"/>
    </location>
</feature>
<name>A0A382H026_9ZZZZ</name>
<feature type="domain" description="Helicase ATP-binding" evidence="5">
    <location>
        <begin position="1"/>
        <end position="81"/>
    </location>
</feature>
<dbReference type="PROSITE" id="PS51192">
    <property type="entry name" value="HELICASE_ATP_BIND_1"/>
    <property type="match status" value="1"/>
</dbReference>
<dbReference type="Pfam" id="PF00271">
    <property type="entry name" value="Helicase_C"/>
    <property type="match status" value="1"/>
</dbReference>
<evidence type="ECO:0008006" key="8">
    <source>
        <dbReference type="Google" id="ProtNLM"/>
    </source>
</evidence>
<evidence type="ECO:0000256" key="3">
    <source>
        <dbReference type="ARBA" id="ARBA00022806"/>
    </source>
</evidence>
<evidence type="ECO:0000256" key="2">
    <source>
        <dbReference type="ARBA" id="ARBA00022801"/>
    </source>
</evidence>
<gene>
    <name evidence="7" type="ORF">METZ01_LOCUS233329</name>
</gene>